<feature type="modified residue" description="N6-(pyridoxal phosphate)lysine" evidence="2">
    <location>
        <position position="176"/>
    </location>
</feature>
<dbReference type="PANTHER" id="PTHR30244:SF34">
    <property type="entry name" value="DTDP-4-AMINO-4,6-DIDEOXYGALACTOSE TRANSAMINASE"/>
    <property type="match status" value="1"/>
</dbReference>
<dbReference type="GO" id="GO:0008483">
    <property type="term" value="F:transaminase activity"/>
    <property type="evidence" value="ECO:0007669"/>
    <property type="project" value="TreeGrafter"/>
</dbReference>
<dbReference type="SUPFAM" id="SSF53383">
    <property type="entry name" value="PLP-dependent transferases"/>
    <property type="match status" value="1"/>
</dbReference>
<gene>
    <name evidence="4" type="ORF">AMJ44_03790</name>
</gene>
<keyword evidence="2 3" id="KW-0663">Pyridoxal phosphate</keyword>
<comment type="similarity">
    <text evidence="3">Belongs to the DegT/DnrJ/EryC1 family.</text>
</comment>
<dbReference type="GO" id="GO:0000271">
    <property type="term" value="P:polysaccharide biosynthetic process"/>
    <property type="evidence" value="ECO:0007669"/>
    <property type="project" value="TreeGrafter"/>
</dbReference>
<reference evidence="4 5" key="1">
    <citation type="journal article" date="2015" name="Microbiome">
        <title>Genomic resolution of linkages in carbon, nitrogen, and sulfur cycling among widespread estuary sediment bacteria.</title>
        <authorList>
            <person name="Baker B.J."/>
            <person name="Lazar C.S."/>
            <person name="Teske A.P."/>
            <person name="Dick G.J."/>
        </authorList>
    </citation>
    <scope>NUCLEOTIDE SEQUENCE [LARGE SCALE GENOMIC DNA]</scope>
    <source>
        <strain evidence="4">DG_54_3</strain>
    </source>
</reference>
<dbReference type="PANTHER" id="PTHR30244">
    <property type="entry name" value="TRANSAMINASE"/>
    <property type="match status" value="1"/>
</dbReference>
<protein>
    <recommendedName>
        <fullName evidence="6">Aminotransferase DegT</fullName>
    </recommendedName>
</protein>
<dbReference type="InterPro" id="IPR015424">
    <property type="entry name" value="PyrdxlP-dep_Trfase"/>
</dbReference>
<evidence type="ECO:0000313" key="4">
    <source>
        <dbReference type="EMBL" id="KPJ69463.1"/>
    </source>
</evidence>
<organism evidence="4 5">
    <name type="scientific">candidate division WOR-1 bacterium DG_54_3</name>
    <dbReference type="NCBI Taxonomy" id="1703775"/>
    <lineage>
        <taxon>Bacteria</taxon>
        <taxon>Bacillati</taxon>
        <taxon>Saganbacteria</taxon>
    </lineage>
</organism>
<dbReference type="Gene3D" id="3.90.1150.10">
    <property type="entry name" value="Aspartate Aminotransferase, domain 1"/>
    <property type="match status" value="1"/>
</dbReference>
<dbReference type="GO" id="GO:0030170">
    <property type="term" value="F:pyridoxal phosphate binding"/>
    <property type="evidence" value="ECO:0007669"/>
    <property type="project" value="TreeGrafter"/>
</dbReference>
<evidence type="ECO:0000256" key="1">
    <source>
        <dbReference type="PIRSR" id="PIRSR000390-1"/>
    </source>
</evidence>
<dbReference type="PATRIC" id="fig|1703775.3.peg.885"/>
<dbReference type="PIRSF" id="PIRSF000390">
    <property type="entry name" value="PLP_StrS"/>
    <property type="match status" value="1"/>
</dbReference>
<evidence type="ECO:0000256" key="3">
    <source>
        <dbReference type="RuleBase" id="RU004508"/>
    </source>
</evidence>
<dbReference type="InterPro" id="IPR015422">
    <property type="entry name" value="PyrdxlP-dep_Trfase_small"/>
</dbReference>
<dbReference type="Gene3D" id="3.40.640.10">
    <property type="entry name" value="Type I PLP-dependent aspartate aminotransferase-like (Major domain)"/>
    <property type="match status" value="1"/>
</dbReference>
<proteinExistence type="inferred from homology"/>
<dbReference type="InterPro" id="IPR000653">
    <property type="entry name" value="DegT/StrS_aminotransferase"/>
</dbReference>
<feature type="active site" description="Proton acceptor" evidence="1">
    <location>
        <position position="176"/>
    </location>
</feature>
<dbReference type="InterPro" id="IPR015421">
    <property type="entry name" value="PyrdxlP-dep_Trfase_major"/>
</dbReference>
<evidence type="ECO:0000256" key="2">
    <source>
        <dbReference type="PIRSR" id="PIRSR000390-2"/>
    </source>
</evidence>
<evidence type="ECO:0000313" key="5">
    <source>
        <dbReference type="Proteomes" id="UP000051861"/>
    </source>
</evidence>
<accession>A0A0S7Y3Z8</accession>
<dbReference type="Proteomes" id="UP000051861">
    <property type="component" value="Unassembled WGS sequence"/>
</dbReference>
<sequence>MIPHSRPFITESDLNAVTAAVKSGQLSQGPEVEKFERTLAEFIGQKEAAATSSGTSALHLALLALDIKEKDEVIIPSFVCSAVLNAVNYTSGTPIIVDIEPLTYNISVEAIKKALTKKTKAIIVPHMFGCPAEMDKLSELDIPVIEDCAQAIGATFKGQKVGSFGLLSVFSFYTTKVMACGEGGMVLSDAEDLILKIKDLRGYDNKDNYHLRYNYKMTDIQASLGLSQLFSLENFIARRKEIAALYFDEFKDCDFSLPVWKEEKEHIYYRFVIKAKGNVSGYLEKFQQKGIMCQRPVYKPLHLYLNLSGFPNSTEAWQKTISVPLYPSLKEEEIEKIVTIVKNIF</sequence>
<dbReference type="CDD" id="cd00616">
    <property type="entry name" value="AHBA_syn"/>
    <property type="match status" value="1"/>
</dbReference>
<name>A0A0S7Y3Z8_UNCSA</name>
<evidence type="ECO:0008006" key="6">
    <source>
        <dbReference type="Google" id="ProtNLM"/>
    </source>
</evidence>
<dbReference type="Pfam" id="PF01041">
    <property type="entry name" value="DegT_DnrJ_EryC1"/>
    <property type="match status" value="1"/>
</dbReference>
<dbReference type="EMBL" id="LIZX01000024">
    <property type="protein sequence ID" value="KPJ69463.1"/>
    <property type="molecule type" value="Genomic_DNA"/>
</dbReference>
<comment type="caution">
    <text evidence="4">The sequence shown here is derived from an EMBL/GenBank/DDBJ whole genome shotgun (WGS) entry which is preliminary data.</text>
</comment>
<dbReference type="AlphaFoldDB" id="A0A0S7Y3Z8"/>